<feature type="region of interest" description="Disordered" evidence="1">
    <location>
        <begin position="160"/>
        <end position="329"/>
    </location>
</feature>
<accession>A0AAD6J544</accession>
<dbReference type="SMART" id="SM00384">
    <property type="entry name" value="AT_hook"/>
    <property type="match status" value="3"/>
</dbReference>
<feature type="compositionally biased region" description="Basic residues" evidence="1">
    <location>
        <begin position="197"/>
        <end position="207"/>
    </location>
</feature>
<feature type="region of interest" description="Disordered" evidence="1">
    <location>
        <begin position="85"/>
        <end position="145"/>
    </location>
</feature>
<keyword evidence="3" id="KW-1185">Reference proteome</keyword>
<reference evidence="2" key="1">
    <citation type="submission" date="2023-01" db="EMBL/GenBank/DDBJ databases">
        <title>The chitinases involved in constricting ring structure development in the nematode-trapping fungus Drechslerella dactyloides.</title>
        <authorList>
            <person name="Wang R."/>
            <person name="Zhang L."/>
            <person name="Tang P."/>
            <person name="Li S."/>
            <person name="Liang L."/>
        </authorList>
    </citation>
    <scope>NUCLEOTIDE SEQUENCE</scope>
    <source>
        <strain evidence="2">YMF1.00031</strain>
    </source>
</reference>
<dbReference type="InterPro" id="IPR017956">
    <property type="entry name" value="AT_hook_DNA-bd_motif"/>
</dbReference>
<dbReference type="AlphaFoldDB" id="A0AAD6J544"/>
<feature type="compositionally biased region" description="Pro residues" evidence="1">
    <location>
        <begin position="300"/>
        <end position="311"/>
    </location>
</feature>
<feature type="compositionally biased region" description="Basic residues" evidence="1">
    <location>
        <begin position="133"/>
        <end position="143"/>
    </location>
</feature>
<evidence type="ECO:0000313" key="3">
    <source>
        <dbReference type="Proteomes" id="UP001221413"/>
    </source>
</evidence>
<feature type="region of interest" description="Disordered" evidence="1">
    <location>
        <begin position="427"/>
        <end position="474"/>
    </location>
</feature>
<organism evidence="2 3">
    <name type="scientific">Drechslerella dactyloides</name>
    <name type="common">Nematode-trapping fungus</name>
    <name type="synonym">Arthrobotrys dactyloides</name>
    <dbReference type="NCBI Taxonomy" id="74499"/>
    <lineage>
        <taxon>Eukaryota</taxon>
        <taxon>Fungi</taxon>
        <taxon>Dikarya</taxon>
        <taxon>Ascomycota</taxon>
        <taxon>Pezizomycotina</taxon>
        <taxon>Orbiliomycetes</taxon>
        <taxon>Orbiliales</taxon>
        <taxon>Orbiliaceae</taxon>
        <taxon>Drechslerella</taxon>
    </lineage>
</organism>
<feature type="compositionally biased region" description="Acidic residues" evidence="1">
    <location>
        <begin position="109"/>
        <end position="119"/>
    </location>
</feature>
<comment type="caution">
    <text evidence="2">The sequence shown here is derived from an EMBL/GenBank/DDBJ whole genome shotgun (WGS) entry which is preliminary data.</text>
</comment>
<dbReference type="Proteomes" id="UP001221413">
    <property type="component" value="Unassembled WGS sequence"/>
</dbReference>
<proteinExistence type="predicted"/>
<protein>
    <submittedName>
        <fullName evidence="2">Uncharacterized protein</fullName>
    </submittedName>
</protein>
<gene>
    <name evidence="2" type="ORF">Dda_0843</name>
</gene>
<feature type="compositionally biased region" description="Basic and acidic residues" evidence="1">
    <location>
        <begin position="95"/>
        <end position="108"/>
    </location>
</feature>
<name>A0AAD6J544_DREDA</name>
<evidence type="ECO:0000256" key="1">
    <source>
        <dbReference type="SAM" id="MobiDB-lite"/>
    </source>
</evidence>
<dbReference type="EMBL" id="JAQGDS010000001">
    <property type="protein sequence ID" value="KAJ6264693.1"/>
    <property type="molecule type" value="Genomic_DNA"/>
</dbReference>
<sequence>MADANATVIDADSDIGIVIPNPSPRSKRLSDTPFHHAIRPDVNWYHLISVAFQDTLQEHASPTVLNAKPAAVHERWGQLCREKGLDTPRASAGDAGHDSLTDSNREVEGDVDMSIDDAEASSVATARAGGRPPRPRGRPRKHTSPAIAAAKCTLQQISDISDRQWSGPAGGDIAPRRSARSGSTRRRELSESPSQKVRPRGRPKKRKETTPAREDAGPAPAPQMPEKKQRTRGRSSNRREPISSDPPVPINEDAQAPAPAETVEPEPQERRITRSRSRKRRESTTAPAAEPVHTTDVPEHPPASPSPPRNPDSPVQSRHKPATPPRHLPPHLAKILFFFTILPKPGRKPAIARPLSFSFSYSFFRAPPTLAQQSRRKMSSDRLVMLCVLARVRKKDRVRTGRISGDPVLAAGPFLQRNLRAMQKRMEERRKKKAKRLAMETAAQEAAERDAATKAAEAGDDNVNAAESNSASAD</sequence>
<dbReference type="GO" id="GO:0003677">
    <property type="term" value="F:DNA binding"/>
    <property type="evidence" value="ECO:0007669"/>
    <property type="project" value="InterPro"/>
</dbReference>
<evidence type="ECO:0000313" key="2">
    <source>
        <dbReference type="EMBL" id="KAJ6264693.1"/>
    </source>
</evidence>
<feature type="compositionally biased region" description="Low complexity" evidence="1">
    <location>
        <begin position="453"/>
        <end position="474"/>
    </location>
</feature>